<keyword evidence="3" id="KW-1185">Reference proteome</keyword>
<feature type="chain" id="PRO_5026076838" description="Spore coat protein U domain-containing protein" evidence="1">
    <location>
        <begin position="26"/>
        <end position="161"/>
    </location>
</feature>
<dbReference type="RefSeq" id="WP_165326041.1">
    <property type="nucleotide sequence ID" value="NZ_CP049109.1"/>
</dbReference>
<name>A0A6G6Y2B6_9SPHN</name>
<accession>A0A6G6Y2B6</accession>
<sequence>MAMKKICFATAAAGAALFAAMPAHAQSVEVSVSAQVDEACFFDRGVNPTIQLSNDQTSGDLALGFVCNFDGAAQISVTSLNGGLMPDTSEEPVPAFAYSLSVGPLSGPASDFAEGGPLAGPQTFGNVTSIVPVPVPVFVSFKAVGLPAGNYSDTVAISIAP</sequence>
<organism evidence="2 3">
    <name type="scientific">Stakelama tenebrarum</name>
    <dbReference type="NCBI Taxonomy" id="2711215"/>
    <lineage>
        <taxon>Bacteria</taxon>
        <taxon>Pseudomonadati</taxon>
        <taxon>Pseudomonadota</taxon>
        <taxon>Alphaproteobacteria</taxon>
        <taxon>Sphingomonadales</taxon>
        <taxon>Sphingomonadaceae</taxon>
        <taxon>Stakelama</taxon>
    </lineage>
</organism>
<gene>
    <name evidence="2" type="ORF">G5C33_04070</name>
</gene>
<evidence type="ECO:0000256" key="1">
    <source>
        <dbReference type="SAM" id="SignalP"/>
    </source>
</evidence>
<dbReference type="EMBL" id="CP049109">
    <property type="protein sequence ID" value="QIG79039.1"/>
    <property type="molecule type" value="Genomic_DNA"/>
</dbReference>
<dbReference type="KEGG" id="spzr:G5C33_04070"/>
<protein>
    <recommendedName>
        <fullName evidence="4">Spore coat protein U domain-containing protein</fullName>
    </recommendedName>
</protein>
<keyword evidence="1" id="KW-0732">Signal</keyword>
<dbReference type="AlphaFoldDB" id="A0A6G6Y2B6"/>
<evidence type="ECO:0000313" key="2">
    <source>
        <dbReference type="EMBL" id="QIG79039.1"/>
    </source>
</evidence>
<reference evidence="2 3" key="1">
    <citation type="submission" date="2020-02" db="EMBL/GenBank/DDBJ databases">
        <authorList>
            <person name="Zheng R.K."/>
            <person name="Sun C.M."/>
        </authorList>
    </citation>
    <scope>NUCLEOTIDE SEQUENCE [LARGE SCALE GENOMIC DNA]</scope>
    <source>
        <strain evidence="3">zrk23</strain>
    </source>
</reference>
<feature type="signal peptide" evidence="1">
    <location>
        <begin position="1"/>
        <end position="25"/>
    </location>
</feature>
<proteinExistence type="predicted"/>
<evidence type="ECO:0000313" key="3">
    <source>
        <dbReference type="Proteomes" id="UP000501568"/>
    </source>
</evidence>
<evidence type="ECO:0008006" key="4">
    <source>
        <dbReference type="Google" id="ProtNLM"/>
    </source>
</evidence>
<dbReference type="Proteomes" id="UP000501568">
    <property type="component" value="Chromosome"/>
</dbReference>